<dbReference type="InterPro" id="IPR055098">
    <property type="entry name" value="Ig_NUP210_3rd"/>
</dbReference>
<evidence type="ECO:0008006" key="8">
    <source>
        <dbReference type="Google" id="ProtNLM"/>
    </source>
</evidence>
<dbReference type="PANTHER" id="PTHR23019:SF0">
    <property type="entry name" value="NUCLEAR PORE MEMBRANE GLYCOPROTEIN 210"/>
    <property type="match status" value="1"/>
</dbReference>
<keyword evidence="1" id="KW-0732">Signal</keyword>
<organism evidence="6 7">
    <name type="scientific">Ancylostoma ceylanicum</name>
    <dbReference type="NCBI Taxonomy" id="53326"/>
    <lineage>
        <taxon>Eukaryota</taxon>
        <taxon>Metazoa</taxon>
        <taxon>Ecdysozoa</taxon>
        <taxon>Nematoda</taxon>
        <taxon>Chromadorea</taxon>
        <taxon>Rhabditida</taxon>
        <taxon>Rhabditina</taxon>
        <taxon>Rhabditomorpha</taxon>
        <taxon>Strongyloidea</taxon>
        <taxon>Ancylostomatidae</taxon>
        <taxon>Ancylostomatinae</taxon>
        <taxon>Ancylostoma</taxon>
    </lineage>
</organism>
<dbReference type="Proteomes" id="UP000024635">
    <property type="component" value="Unassembled WGS sequence"/>
</dbReference>
<sequence>MPLLGTILRIFAIIHLSSTYRLNVPRVLLPYHPSVPVKYVLEVSQPSGGCFKWSSTRPDVVCVTPIGSKSECSDKAEVRTTARAASGELSAVVFAEDKGSGTMLSCGVTVDQISKVRIKTTTKILFVDAAPARILVEALNAEGDTFSTLGEIPVVWDLSHTGESRPLRIVPFEQSTYDAPAEIVALENAKKKGYIILVEGVQTGSATLTAKFVDAHLKDIPSHTLDLTVVANLLLVPAHDLFLPLNAVVPFQVHIIRQSSTEMVAMPSSSYYLKVDSESICSLDKMTSSIRALARGRTDIHLFSYNVDVKAKAGVRPPSTSINVVDPESIQWVVSDGGNWLLEIGTRYKFSVMLLDPQGNSMFISDNLRFDSIVPSDYFEIHETSKNQTYFEVTPKKVGKVVLRSRFTAVLDENEKEQQTTGKITGEQPVQIVDAIRITPSEAVFPYIARKKISFPLKVCF</sequence>
<evidence type="ECO:0000259" key="2">
    <source>
        <dbReference type="Pfam" id="PF22963"/>
    </source>
</evidence>
<evidence type="ECO:0000256" key="1">
    <source>
        <dbReference type="SAM" id="SignalP"/>
    </source>
</evidence>
<feature type="domain" description="NUP210 fourth Ig-like" evidence="5">
    <location>
        <begin position="337"/>
        <end position="414"/>
    </location>
</feature>
<keyword evidence="7" id="KW-1185">Reference proteome</keyword>
<protein>
    <recommendedName>
        <fullName evidence="8">BIG2 domain-containing protein</fullName>
    </recommendedName>
</protein>
<name>A0A016TN58_9BILA</name>
<comment type="caution">
    <text evidence="6">The sequence shown here is derived from an EMBL/GenBank/DDBJ whole genome shotgun (WGS) entry which is preliminary data.</text>
</comment>
<dbReference type="Pfam" id="PF22969">
    <property type="entry name" value="Ig_NUP210_2nd"/>
    <property type="match status" value="1"/>
</dbReference>
<gene>
    <name evidence="6" type="primary">Acey_s0088.g2202</name>
    <name evidence="6" type="synonym">Acey-npp-12</name>
    <name evidence="6" type="ORF">Y032_0088g2202</name>
</gene>
<dbReference type="EMBL" id="JARK01001424">
    <property type="protein sequence ID" value="EYC04434.1"/>
    <property type="molecule type" value="Genomic_DNA"/>
</dbReference>
<dbReference type="Pfam" id="PF22963">
    <property type="entry name" value="Ig_NUP210_3rd"/>
    <property type="match status" value="1"/>
</dbReference>
<evidence type="ECO:0000259" key="4">
    <source>
        <dbReference type="Pfam" id="PF22969"/>
    </source>
</evidence>
<reference evidence="7" key="1">
    <citation type="journal article" date="2015" name="Nat. Genet.">
        <title>The genome and transcriptome of the zoonotic hookworm Ancylostoma ceylanicum identify infection-specific gene families.</title>
        <authorList>
            <person name="Schwarz E.M."/>
            <person name="Hu Y."/>
            <person name="Antoshechkin I."/>
            <person name="Miller M.M."/>
            <person name="Sternberg P.W."/>
            <person name="Aroian R.V."/>
        </authorList>
    </citation>
    <scope>NUCLEOTIDE SEQUENCE</scope>
    <source>
        <strain evidence="7">HY135</strain>
    </source>
</reference>
<evidence type="ECO:0000313" key="6">
    <source>
        <dbReference type="EMBL" id="EYC04434.1"/>
    </source>
</evidence>
<dbReference type="AlphaFoldDB" id="A0A016TN58"/>
<dbReference type="GO" id="GO:0005643">
    <property type="term" value="C:nuclear pore"/>
    <property type="evidence" value="ECO:0007669"/>
    <property type="project" value="TreeGrafter"/>
</dbReference>
<dbReference type="OrthoDB" id="361283at2759"/>
<feature type="domain" description="NUP210 Ig-like" evidence="2">
    <location>
        <begin position="231"/>
        <end position="327"/>
    </location>
</feature>
<evidence type="ECO:0000259" key="3">
    <source>
        <dbReference type="Pfam" id="PF22967"/>
    </source>
</evidence>
<feature type="signal peptide" evidence="1">
    <location>
        <begin position="1"/>
        <end position="19"/>
    </location>
</feature>
<accession>A0A016TN58</accession>
<dbReference type="Pfam" id="PF22967">
    <property type="entry name" value="Ig_NUP210_1st"/>
    <property type="match status" value="1"/>
</dbReference>
<proteinExistence type="predicted"/>
<evidence type="ECO:0000313" key="7">
    <source>
        <dbReference type="Proteomes" id="UP000024635"/>
    </source>
</evidence>
<feature type="domain" description="NUP210 Ig-like" evidence="3">
    <location>
        <begin position="20"/>
        <end position="111"/>
    </location>
</feature>
<dbReference type="InterPro" id="IPR055096">
    <property type="entry name" value="Ig_NUP210_1st"/>
</dbReference>
<dbReference type="InterPro" id="IPR056897">
    <property type="entry name" value="Ig_NUP210_4th"/>
</dbReference>
<dbReference type="InterPro" id="IPR055097">
    <property type="entry name" value="Ig_NUP210_2nd"/>
</dbReference>
<dbReference type="STRING" id="53326.A0A016TN58"/>
<dbReference type="InterPro" id="IPR045197">
    <property type="entry name" value="NUP210-like"/>
</dbReference>
<feature type="chain" id="PRO_5001491246" description="BIG2 domain-containing protein" evidence="1">
    <location>
        <begin position="20"/>
        <end position="461"/>
    </location>
</feature>
<dbReference type="PANTHER" id="PTHR23019">
    <property type="entry name" value="NUCLEAR PORE MEMBRANE GLYCOPROTEIN GP210-RELATED"/>
    <property type="match status" value="1"/>
</dbReference>
<dbReference type="Pfam" id="PF24991">
    <property type="entry name" value="Ig_NUP210_4th"/>
    <property type="match status" value="1"/>
</dbReference>
<feature type="domain" description="NUP210 Ig-like" evidence="4">
    <location>
        <begin position="120"/>
        <end position="222"/>
    </location>
</feature>
<evidence type="ECO:0000259" key="5">
    <source>
        <dbReference type="Pfam" id="PF24991"/>
    </source>
</evidence>